<dbReference type="EMBL" id="BMPP01000003">
    <property type="protein sequence ID" value="GGK18876.1"/>
    <property type="molecule type" value="Genomic_DNA"/>
</dbReference>
<feature type="region of interest" description="Disordered" evidence="1">
    <location>
        <begin position="65"/>
        <end position="108"/>
    </location>
</feature>
<accession>A0ABQ2EP09</accession>
<feature type="compositionally biased region" description="Basic and acidic residues" evidence="1">
    <location>
        <begin position="96"/>
        <end position="108"/>
    </location>
</feature>
<protein>
    <submittedName>
        <fullName evidence="2">Uncharacterized protein</fullName>
    </submittedName>
</protein>
<proteinExistence type="predicted"/>
<evidence type="ECO:0000313" key="3">
    <source>
        <dbReference type="Proteomes" id="UP000647587"/>
    </source>
</evidence>
<organism evidence="2 3">
    <name type="scientific">Deinococcus malanensis</name>
    <dbReference type="NCBI Taxonomy" id="1706855"/>
    <lineage>
        <taxon>Bacteria</taxon>
        <taxon>Thermotogati</taxon>
        <taxon>Deinococcota</taxon>
        <taxon>Deinococci</taxon>
        <taxon>Deinococcales</taxon>
        <taxon>Deinococcaceae</taxon>
        <taxon>Deinococcus</taxon>
    </lineage>
</organism>
<evidence type="ECO:0000313" key="2">
    <source>
        <dbReference type="EMBL" id="GGK18876.1"/>
    </source>
</evidence>
<sequence>MEQQGKPHCRVRARQLARTRRSLLCLSRAHRVATSGTEEDMQLRTFTNNARPPGISRLLLVNQTGTQEPSGADWTQAPLPPDPSCLASELTLRTQEQADRPDTDGRFI</sequence>
<comment type="caution">
    <text evidence="2">The sequence shown here is derived from an EMBL/GenBank/DDBJ whole genome shotgun (WGS) entry which is preliminary data.</text>
</comment>
<evidence type="ECO:0000256" key="1">
    <source>
        <dbReference type="SAM" id="MobiDB-lite"/>
    </source>
</evidence>
<dbReference type="Proteomes" id="UP000647587">
    <property type="component" value="Unassembled WGS sequence"/>
</dbReference>
<name>A0ABQ2EP09_9DEIO</name>
<reference evidence="3" key="1">
    <citation type="journal article" date="2019" name="Int. J. Syst. Evol. Microbiol.">
        <title>The Global Catalogue of Microorganisms (GCM) 10K type strain sequencing project: providing services to taxonomists for standard genome sequencing and annotation.</title>
        <authorList>
            <consortium name="The Broad Institute Genomics Platform"/>
            <consortium name="The Broad Institute Genome Sequencing Center for Infectious Disease"/>
            <person name="Wu L."/>
            <person name="Ma J."/>
        </authorList>
    </citation>
    <scope>NUCLEOTIDE SEQUENCE [LARGE SCALE GENOMIC DNA]</scope>
    <source>
        <strain evidence="3">JCM 30331</strain>
    </source>
</reference>
<keyword evidence="3" id="KW-1185">Reference proteome</keyword>
<gene>
    <name evidence="2" type="ORF">GCM10008955_10340</name>
</gene>